<dbReference type="AlphaFoldDB" id="A0A5P9NPF9"/>
<keyword evidence="4" id="KW-1185">Reference proteome</keyword>
<feature type="coiled-coil region" evidence="1">
    <location>
        <begin position="36"/>
        <end position="63"/>
    </location>
</feature>
<keyword evidence="2" id="KW-1133">Transmembrane helix</keyword>
<organism evidence="3 4">
    <name type="scientific">Halioglobus maricola</name>
    <dbReference type="NCBI Taxonomy" id="2601894"/>
    <lineage>
        <taxon>Bacteria</taxon>
        <taxon>Pseudomonadati</taxon>
        <taxon>Pseudomonadota</taxon>
        <taxon>Gammaproteobacteria</taxon>
        <taxon>Cellvibrionales</taxon>
        <taxon>Halieaceae</taxon>
        <taxon>Halioglobus</taxon>
    </lineage>
</organism>
<keyword evidence="2" id="KW-0812">Transmembrane</keyword>
<accession>A0A5P9NPF9</accession>
<evidence type="ECO:0000313" key="4">
    <source>
        <dbReference type="Proteomes" id="UP000326287"/>
    </source>
</evidence>
<protein>
    <submittedName>
        <fullName evidence="3">DUF2721 domain-containing protein</fullName>
    </submittedName>
</protein>
<dbReference type="KEGG" id="halc:EY643_14640"/>
<gene>
    <name evidence="3" type="ORF">EY643_14640</name>
</gene>
<dbReference type="RefSeq" id="WP_153239930.1">
    <property type="nucleotide sequence ID" value="NZ_CP036422.1"/>
</dbReference>
<evidence type="ECO:0000256" key="1">
    <source>
        <dbReference type="SAM" id="Coils"/>
    </source>
</evidence>
<dbReference type="InterPro" id="IPR021279">
    <property type="entry name" value="DUF2721"/>
</dbReference>
<name>A0A5P9NPF9_9GAMM</name>
<dbReference type="EMBL" id="CP036422">
    <property type="protein sequence ID" value="QFU76788.1"/>
    <property type="molecule type" value="Genomic_DNA"/>
</dbReference>
<keyword evidence="2" id="KW-0472">Membrane</keyword>
<evidence type="ECO:0000256" key="2">
    <source>
        <dbReference type="SAM" id="Phobius"/>
    </source>
</evidence>
<feature type="transmembrane region" description="Helical" evidence="2">
    <location>
        <begin position="75"/>
        <end position="104"/>
    </location>
</feature>
<feature type="transmembrane region" description="Helical" evidence="2">
    <location>
        <begin position="110"/>
        <end position="130"/>
    </location>
</feature>
<keyword evidence="1" id="KW-0175">Coiled coil</keyword>
<reference evidence="3 4" key="1">
    <citation type="submission" date="2019-02" db="EMBL/GenBank/DDBJ databases">
        <authorList>
            <person name="Li S.-H."/>
        </authorList>
    </citation>
    <scope>NUCLEOTIDE SEQUENCE [LARGE SCALE GENOMIC DNA]</scope>
    <source>
        <strain evidence="3 4">IMCC14385</strain>
    </source>
</reference>
<proteinExistence type="predicted"/>
<dbReference type="Proteomes" id="UP000326287">
    <property type="component" value="Chromosome"/>
</dbReference>
<sequence>MDVTATALAVTIQTAVAPVFLLAGIAGFLNVLSSRLGRIVDRARVLEARVAELEESVRLELANVELRTLWRRIKIINWAIGLCTASALMVCVLVVSLFVGGVWAFNGDEVIVAFFVIAMVLLICALLLFLKEVQLATRVLQRGMEV</sequence>
<dbReference type="Pfam" id="PF11026">
    <property type="entry name" value="DUF2721"/>
    <property type="match status" value="1"/>
</dbReference>
<feature type="transmembrane region" description="Helical" evidence="2">
    <location>
        <begin position="6"/>
        <end position="32"/>
    </location>
</feature>
<dbReference type="OrthoDB" id="5465259at2"/>
<evidence type="ECO:0000313" key="3">
    <source>
        <dbReference type="EMBL" id="QFU76788.1"/>
    </source>
</evidence>